<dbReference type="EC" id="2.7.11.1" evidence="1"/>
<comment type="caution">
    <text evidence="10">The sequence shown here is derived from an EMBL/GenBank/DDBJ whole genome shotgun (WGS) entry which is preliminary data.</text>
</comment>
<name>A0ABQ2VFY9_9PSEU</name>
<gene>
    <name evidence="10" type="ORF">GCM10010178_85070</name>
</gene>
<dbReference type="EMBL" id="BMRE01000076">
    <property type="protein sequence ID" value="GGU81353.1"/>
    <property type="molecule type" value="Genomic_DNA"/>
</dbReference>
<dbReference type="Proteomes" id="UP000649573">
    <property type="component" value="Unassembled WGS sequence"/>
</dbReference>
<feature type="binding site" evidence="7">
    <location>
        <position position="37"/>
    </location>
    <ligand>
        <name>ATP</name>
        <dbReference type="ChEBI" id="CHEBI:30616"/>
    </ligand>
</feature>
<dbReference type="PROSITE" id="PS00108">
    <property type="entry name" value="PROTEIN_KINASE_ST"/>
    <property type="match status" value="1"/>
</dbReference>
<dbReference type="InterPro" id="IPR017441">
    <property type="entry name" value="Protein_kinase_ATP_BS"/>
</dbReference>
<accession>A0ABQ2VFY9</accession>
<dbReference type="Gene3D" id="3.30.200.20">
    <property type="entry name" value="Phosphorylase Kinase, domain 1"/>
    <property type="match status" value="1"/>
</dbReference>
<proteinExistence type="predicted"/>
<evidence type="ECO:0000256" key="1">
    <source>
        <dbReference type="ARBA" id="ARBA00012513"/>
    </source>
</evidence>
<keyword evidence="4 7" id="KW-0547">Nucleotide-binding</keyword>
<reference evidence="11" key="1">
    <citation type="journal article" date="2019" name="Int. J. Syst. Evol. Microbiol.">
        <title>The Global Catalogue of Microorganisms (GCM) 10K type strain sequencing project: providing services to taxonomists for standard genome sequencing and annotation.</title>
        <authorList>
            <consortium name="The Broad Institute Genomics Platform"/>
            <consortium name="The Broad Institute Genome Sequencing Center for Infectious Disease"/>
            <person name="Wu L."/>
            <person name="Ma J."/>
        </authorList>
    </citation>
    <scope>NUCLEOTIDE SEQUENCE [LARGE SCALE GENOMIC DNA]</scope>
    <source>
        <strain evidence="11">JCM 3296</strain>
    </source>
</reference>
<keyword evidence="5 10" id="KW-0418">Kinase</keyword>
<evidence type="ECO:0000256" key="2">
    <source>
        <dbReference type="ARBA" id="ARBA00022527"/>
    </source>
</evidence>
<evidence type="ECO:0000256" key="6">
    <source>
        <dbReference type="ARBA" id="ARBA00022840"/>
    </source>
</evidence>
<evidence type="ECO:0000313" key="11">
    <source>
        <dbReference type="Proteomes" id="UP000649573"/>
    </source>
</evidence>
<dbReference type="PROSITE" id="PS00107">
    <property type="entry name" value="PROTEIN_KINASE_ATP"/>
    <property type="match status" value="1"/>
</dbReference>
<dbReference type="PROSITE" id="PS50011">
    <property type="entry name" value="PROTEIN_KINASE_DOM"/>
    <property type="match status" value="1"/>
</dbReference>
<dbReference type="InterPro" id="IPR000719">
    <property type="entry name" value="Prot_kinase_dom"/>
</dbReference>
<keyword evidence="6 7" id="KW-0067">ATP-binding</keyword>
<dbReference type="Pfam" id="PF00069">
    <property type="entry name" value="Pkinase"/>
    <property type="match status" value="1"/>
</dbReference>
<organism evidence="10 11">
    <name type="scientific">Lentzea flava</name>
    <dbReference type="NCBI Taxonomy" id="103732"/>
    <lineage>
        <taxon>Bacteria</taxon>
        <taxon>Bacillati</taxon>
        <taxon>Actinomycetota</taxon>
        <taxon>Actinomycetes</taxon>
        <taxon>Pseudonocardiales</taxon>
        <taxon>Pseudonocardiaceae</taxon>
        <taxon>Lentzea</taxon>
    </lineage>
</organism>
<evidence type="ECO:0000256" key="3">
    <source>
        <dbReference type="ARBA" id="ARBA00022679"/>
    </source>
</evidence>
<evidence type="ECO:0000256" key="7">
    <source>
        <dbReference type="PROSITE-ProRule" id="PRU10141"/>
    </source>
</evidence>
<evidence type="ECO:0000313" key="10">
    <source>
        <dbReference type="EMBL" id="GGU81353.1"/>
    </source>
</evidence>
<evidence type="ECO:0000259" key="9">
    <source>
        <dbReference type="PROSITE" id="PS50011"/>
    </source>
</evidence>
<dbReference type="CDD" id="cd14014">
    <property type="entry name" value="STKc_PknB_like"/>
    <property type="match status" value="1"/>
</dbReference>
<dbReference type="InterPro" id="IPR011009">
    <property type="entry name" value="Kinase-like_dom_sf"/>
</dbReference>
<dbReference type="InterPro" id="IPR008271">
    <property type="entry name" value="Ser/Thr_kinase_AS"/>
</dbReference>
<dbReference type="RefSeq" id="WP_189259471.1">
    <property type="nucleotide sequence ID" value="NZ_BMRE01000076.1"/>
</dbReference>
<dbReference type="GO" id="GO:0004674">
    <property type="term" value="F:protein serine/threonine kinase activity"/>
    <property type="evidence" value="ECO:0007669"/>
    <property type="project" value="UniProtKB-KW"/>
</dbReference>
<keyword evidence="11" id="KW-1185">Reference proteome</keyword>
<keyword evidence="2 10" id="KW-0723">Serine/threonine-protein kinase</keyword>
<protein>
    <recommendedName>
        <fullName evidence="1">non-specific serine/threonine protein kinase</fullName>
        <ecNumber evidence="1">2.7.11.1</ecNumber>
    </recommendedName>
</protein>
<evidence type="ECO:0000256" key="8">
    <source>
        <dbReference type="SAM" id="MobiDB-lite"/>
    </source>
</evidence>
<feature type="domain" description="Protein kinase" evidence="9">
    <location>
        <begin position="8"/>
        <end position="262"/>
    </location>
</feature>
<dbReference type="SMART" id="SM00220">
    <property type="entry name" value="S_TKc"/>
    <property type="match status" value="1"/>
</dbReference>
<dbReference type="PANTHER" id="PTHR43289">
    <property type="entry name" value="MITOGEN-ACTIVATED PROTEIN KINASE KINASE KINASE 20-RELATED"/>
    <property type="match status" value="1"/>
</dbReference>
<dbReference type="SUPFAM" id="SSF56112">
    <property type="entry name" value="Protein kinase-like (PK-like)"/>
    <property type="match status" value="1"/>
</dbReference>
<keyword evidence="3" id="KW-0808">Transferase</keyword>
<evidence type="ECO:0000256" key="5">
    <source>
        <dbReference type="ARBA" id="ARBA00022777"/>
    </source>
</evidence>
<evidence type="ECO:0000256" key="4">
    <source>
        <dbReference type="ARBA" id="ARBA00022741"/>
    </source>
</evidence>
<feature type="region of interest" description="Disordered" evidence="8">
    <location>
        <begin position="286"/>
        <end position="316"/>
    </location>
</feature>
<dbReference type="Gene3D" id="1.10.510.10">
    <property type="entry name" value="Transferase(Phosphotransferase) domain 1"/>
    <property type="match status" value="1"/>
</dbReference>
<dbReference type="PANTHER" id="PTHR43289:SF6">
    <property type="entry name" value="SERINE_THREONINE-PROTEIN KINASE NEKL-3"/>
    <property type="match status" value="1"/>
</dbReference>
<sequence length="316" mass="34245">MLIADRYEIDDLPLGRGGMGAVHEGRDLRLDRRVAVKLLRLPGSDDEVRQRFAREARIVAKLEHPGVPVLYDFGTYDQRLFQVMQFVDGVTIADLVQEFGPLPEAWAATIAAQAAAVLTEAHEHGICHRDLKPTNLMLCPDGAVKVLDFGLALLRESDVAPFSRAGQILGTPSYMAPEQIQRGTAEPRSDLYALGCVLHEMLTGEQLFTGPTAYAVFDKHVKEAPRRLRSALDPVVQRLLAKEPADRPATARDVFVDLQGFAQNPPPLPGFVQGASAAALYASVQLRPGSGSPRDHRSPTGAAPRTHATVATPPSA</sequence>